<keyword evidence="2" id="KW-1185">Reference proteome</keyword>
<proteinExistence type="predicted"/>
<dbReference type="SUPFAM" id="SSF46894">
    <property type="entry name" value="C-terminal effector domain of the bipartite response regulators"/>
    <property type="match status" value="1"/>
</dbReference>
<evidence type="ECO:0000313" key="2">
    <source>
        <dbReference type="Proteomes" id="UP001444146"/>
    </source>
</evidence>
<evidence type="ECO:0000313" key="1">
    <source>
        <dbReference type="EMBL" id="MEO3989629.1"/>
    </source>
</evidence>
<dbReference type="Proteomes" id="UP001444146">
    <property type="component" value="Unassembled WGS sequence"/>
</dbReference>
<dbReference type="RefSeq" id="WP_347794063.1">
    <property type="nucleotide sequence ID" value="NZ_JAYMYY010000001.1"/>
</dbReference>
<dbReference type="EMBL" id="JAYMYY010000001">
    <property type="protein sequence ID" value="MEO3989629.1"/>
    <property type="molecule type" value="Genomic_DNA"/>
</dbReference>
<accession>A0ABV0HJA9</accession>
<name>A0ABV0HJA9_9ENTR</name>
<dbReference type="InterPro" id="IPR016032">
    <property type="entry name" value="Sig_transdc_resp-reg_C-effctor"/>
</dbReference>
<gene>
    <name evidence="1" type="ORF">VSR74_07355</name>
</gene>
<protein>
    <submittedName>
        <fullName evidence="1">Helix-turn-helix transcriptional regulator</fullName>
    </submittedName>
</protein>
<reference evidence="1 2" key="1">
    <citation type="submission" date="2024-01" db="EMBL/GenBank/DDBJ databases">
        <title>Pseudocitrobacter sp. Endophytic strain Cyp-38L.</title>
        <authorList>
            <person name="Amer M.A."/>
            <person name="Hamed S.M."/>
        </authorList>
    </citation>
    <scope>NUCLEOTIDE SEQUENCE [LARGE SCALE GENOMIC DNA]</scope>
    <source>
        <strain evidence="1 2">Cyp38S</strain>
    </source>
</reference>
<organism evidence="1 2">
    <name type="scientific">Pseudocitrobacter cyperus</name>
    <dbReference type="NCBI Taxonomy" id="3112843"/>
    <lineage>
        <taxon>Bacteria</taxon>
        <taxon>Pseudomonadati</taxon>
        <taxon>Pseudomonadota</taxon>
        <taxon>Gammaproteobacteria</taxon>
        <taxon>Enterobacterales</taxon>
        <taxon>Enterobacteriaceae</taxon>
        <taxon>Pseudocitrobacter</taxon>
    </lineage>
</organism>
<sequence length="208" mass="24067">MPDRFNLQKMNCISCPLSCEIKPKTSLRVSFCQHYCFGTWPEGSGYFSLGIVEGVLKRSHNYLYTGCVFVDFSISYLRLFMDRRWIDYLAETHLNIIVVCDKYLQPLANFWFKNESRITLIIYPNDHVSCISEKIKKKFIGRGPMPVRGESLSKLELNVLRELMAGRDCTGVASLFDIDIRSVYAAKQRVERKMGNDVNDLFRFSVAM</sequence>
<comment type="caution">
    <text evidence="1">The sequence shown here is derived from an EMBL/GenBank/DDBJ whole genome shotgun (WGS) entry which is preliminary data.</text>
</comment>